<dbReference type="PANTHER" id="PTHR24559">
    <property type="entry name" value="TRANSPOSON TY3-I GAG-POL POLYPROTEIN"/>
    <property type="match status" value="1"/>
</dbReference>
<keyword evidence="3" id="KW-1185">Reference proteome</keyword>
<dbReference type="PANTHER" id="PTHR24559:SF444">
    <property type="entry name" value="REVERSE TRANSCRIPTASE DOMAIN-CONTAINING PROTEIN"/>
    <property type="match status" value="1"/>
</dbReference>
<dbReference type="SUPFAM" id="SSF56672">
    <property type="entry name" value="DNA/RNA polymerases"/>
    <property type="match status" value="1"/>
</dbReference>
<accession>A0AAD4VG78</accession>
<feature type="domain" description="Reverse transcriptase" evidence="1">
    <location>
        <begin position="11"/>
        <end position="134"/>
    </location>
</feature>
<dbReference type="Proteomes" id="UP001054821">
    <property type="component" value="Chromosome 6"/>
</dbReference>
<dbReference type="Gene3D" id="3.10.10.10">
    <property type="entry name" value="HIV Type 1 Reverse Transcriptase, subunit A, domain 1"/>
    <property type="match status" value="1"/>
</dbReference>
<gene>
    <name evidence="2" type="ORF">L3X38_033573</name>
</gene>
<dbReference type="InterPro" id="IPR000477">
    <property type="entry name" value="RT_dom"/>
</dbReference>
<name>A0AAD4VG78_PRUDU</name>
<dbReference type="InterPro" id="IPR043128">
    <property type="entry name" value="Rev_trsase/Diguanyl_cyclase"/>
</dbReference>
<dbReference type="InterPro" id="IPR043502">
    <property type="entry name" value="DNA/RNA_pol_sf"/>
</dbReference>
<evidence type="ECO:0000313" key="3">
    <source>
        <dbReference type="Proteomes" id="UP001054821"/>
    </source>
</evidence>
<dbReference type="EMBL" id="JAJFAZ020000006">
    <property type="protein sequence ID" value="KAI5324500.1"/>
    <property type="molecule type" value="Genomic_DNA"/>
</dbReference>
<proteinExistence type="predicted"/>
<comment type="caution">
    <text evidence="2">The sequence shown here is derived from an EMBL/GenBank/DDBJ whole genome shotgun (WGS) entry which is preliminary data.</text>
</comment>
<organism evidence="2 3">
    <name type="scientific">Prunus dulcis</name>
    <name type="common">Almond</name>
    <name type="synonym">Amygdalus dulcis</name>
    <dbReference type="NCBI Taxonomy" id="3755"/>
    <lineage>
        <taxon>Eukaryota</taxon>
        <taxon>Viridiplantae</taxon>
        <taxon>Streptophyta</taxon>
        <taxon>Embryophyta</taxon>
        <taxon>Tracheophyta</taxon>
        <taxon>Spermatophyta</taxon>
        <taxon>Magnoliopsida</taxon>
        <taxon>eudicotyledons</taxon>
        <taxon>Gunneridae</taxon>
        <taxon>Pentapetalae</taxon>
        <taxon>rosids</taxon>
        <taxon>fabids</taxon>
        <taxon>Rosales</taxon>
        <taxon>Rosaceae</taxon>
        <taxon>Amygdaloideae</taxon>
        <taxon>Amygdaleae</taxon>
        <taxon>Prunus</taxon>
    </lineage>
</organism>
<dbReference type="Pfam" id="PF00078">
    <property type="entry name" value="RVT_1"/>
    <property type="match status" value="1"/>
</dbReference>
<reference evidence="2 3" key="1">
    <citation type="journal article" date="2022" name="G3 (Bethesda)">
        <title>Whole-genome sequence and methylome profiling of the almond [Prunus dulcis (Mill.) D.A. Webb] cultivar 'Nonpareil'.</title>
        <authorList>
            <person name="D'Amico-Willman K.M."/>
            <person name="Ouma W.Z."/>
            <person name="Meulia T."/>
            <person name="Sideli G.M."/>
            <person name="Gradziel T.M."/>
            <person name="Fresnedo-Ramirez J."/>
        </authorList>
    </citation>
    <scope>NUCLEOTIDE SEQUENCE [LARGE SCALE GENOMIC DNA]</scope>
    <source>
        <strain evidence="2">Clone GOH B32 T37-40</strain>
    </source>
</reference>
<evidence type="ECO:0000313" key="2">
    <source>
        <dbReference type="EMBL" id="KAI5324500.1"/>
    </source>
</evidence>
<dbReference type="Gene3D" id="3.30.70.270">
    <property type="match status" value="1"/>
</dbReference>
<dbReference type="InterPro" id="IPR053134">
    <property type="entry name" value="RNA-dir_DNA_polymerase"/>
</dbReference>
<protein>
    <recommendedName>
        <fullName evidence="1">Reverse transcriptase domain-containing protein</fullName>
    </recommendedName>
</protein>
<sequence>MPMVDMLVDVAAHNQMLFFMDDNAGYNQIMVAEEDIHKTALVCPGHIGAFEYTVMPFGLRNAGATYQRAMNFDFHDMIGHSLEVYIDDVVIKSTEKGDHVSNLKKAFLRMRQHKLNMNPKKCVFGVQAGNFLGFLVHQRGVEIDKNKEKSIIEALPPRTRKNCRVS</sequence>
<dbReference type="CDD" id="cd01647">
    <property type="entry name" value="RT_LTR"/>
    <property type="match status" value="1"/>
</dbReference>
<dbReference type="AlphaFoldDB" id="A0AAD4VG78"/>
<evidence type="ECO:0000259" key="1">
    <source>
        <dbReference type="Pfam" id="PF00078"/>
    </source>
</evidence>